<proteinExistence type="predicted"/>
<comment type="caution">
    <text evidence="1">The sequence shown here is derived from an EMBL/GenBank/DDBJ whole genome shotgun (WGS) entry which is preliminary data.</text>
</comment>
<organism evidence="1 2">
    <name type="scientific">Sulfobacillus thermosulfidooxidans</name>
    <dbReference type="NCBI Taxonomy" id="28034"/>
    <lineage>
        <taxon>Bacteria</taxon>
        <taxon>Bacillati</taxon>
        <taxon>Bacillota</taxon>
        <taxon>Clostridia</taxon>
        <taxon>Eubacteriales</taxon>
        <taxon>Clostridiales Family XVII. Incertae Sedis</taxon>
        <taxon>Sulfobacillus</taxon>
    </lineage>
</organism>
<accession>A0A2T2WRC2</accession>
<sequence>MKHHNEWLVNEQAVWALLCGYHPQSARDGLRWEAHQIAMETEMALYDRVRYRNCQARIIVTGDLGNCAQPKHNPHQTE</sequence>
<reference evidence="1 2" key="1">
    <citation type="journal article" date="2014" name="BMC Genomics">
        <title>Comparison of environmental and isolate Sulfobacillus genomes reveals diverse carbon, sulfur, nitrogen, and hydrogen metabolisms.</title>
        <authorList>
            <person name="Justice N.B."/>
            <person name="Norman A."/>
            <person name="Brown C.T."/>
            <person name="Singh A."/>
            <person name="Thomas B.C."/>
            <person name="Banfield J.F."/>
        </authorList>
    </citation>
    <scope>NUCLEOTIDE SEQUENCE [LARGE SCALE GENOMIC DNA]</scope>
    <source>
        <strain evidence="1">AMDSBA5</strain>
    </source>
</reference>
<dbReference type="Proteomes" id="UP000242705">
    <property type="component" value="Unassembled WGS sequence"/>
</dbReference>
<name>A0A2T2WRC2_SULTH</name>
<evidence type="ECO:0000313" key="2">
    <source>
        <dbReference type="Proteomes" id="UP000242705"/>
    </source>
</evidence>
<evidence type="ECO:0000313" key="1">
    <source>
        <dbReference type="EMBL" id="PSR24770.1"/>
    </source>
</evidence>
<protein>
    <submittedName>
        <fullName evidence="1">Uncharacterized protein</fullName>
    </submittedName>
</protein>
<dbReference type="EMBL" id="PXYX01000043">
    <property type="protein sequence ID" value="PSR24770.1"/>
    <property type="molecule type" value="Genomic_DNA"/>
</dbReference>
<dbReference type="AlphaFoldDB" id="A0A2T2WRC2"/>
<gene>
    <name evidence="1" type="ORF">C7B47_13985</name>
</gene>